<proteinExistence type="predicted"/>
<dbReference type="InterPro" id="IPR048301">
    <property type="entry name" value="NucS_C"/>
</dbReference>
<keyword evidence="4" id="KW-1185">Reference proteome</keyword>
<accession>A0A7K1KMU3</accession>
<dbReference type="Proteomes" id="UP000461162">
    <property type="component" value="Unassembled WGS sequence"/>
</dbReference>
<evidence type="ECO:0000313" key="4">
    <source>
        <dbReference type="Proteomes" id="UP000461162"/>
    </source>
</evidence>
<dbReference type="EMBL" id="WODC01000003">
    <property type="protein sequence ID" value="MUM77347.1"/>
    <property type="molecule type" value="Genomic_DNA"/>
</dbReference>
<keyword evidence="1" id="KW-0238">DNA-binding</keyword>
<feature type="domain" description="Endonuclease NucS C-terminal" evidence="2">
    <location>
        <begin position="200"/>
        <end position="277"/>
    </location>
</feature>
<dbReference type="Gene3D" id="3.40.1350.10">
    <property type="match status" value="1"/>
</dbReference>
<name>A0A7K1KMU3_9BACT</name>
<dbReference type="CDD" id="cd22341">
    <property type="entry name" value="NucS-like"/>
    <property type="match status" value="1"/>
</dbReference>
<dbReference type="RefSeq" id="WP_155933389.1">
    <property type="nucleotide sequence ID" value="NZ_WODC01000003.1"/>
</dbReference>
<protein>
    <submittedName>
        <fullName evidence="3">DUF1016 family protein</fullName>
    </submittedName>
</protein>
<organism evidence="3 4">
    <name type="scientific">Pseudodesulfovibrio alkaliphilus</name>
    <dbReference type="NCBI Taxonomy" id="2661613"/>
    <lineage>
        <taxon>Bacteria</taxon>
        <taxon>Pseudomonadati</taxon>
        <taxon>Thermodesulfobacteriota</taxon>
        <taxon>Desulfovibrionia</taxon>
        <taxon>Desulfovibrionales</taxon>
        <taxon>Desulfovibrionaceae</taxon>
    </lineage>
</organism>
<dbReference type="GO" id="GO:0003677">
    <property type="term" value="F:DNA binding"/>
    <property type="evidence" value="ECO:0007669"/>
    <property type="project" value="UniProtKB-KW"/>
</dbReference>
<dbReference type="Pfam" id="PF01939">
    <property type="entry name" value="NucS_C"/>
    <property type="match status" value="1"/>
</dbReference>
<dbReference type="AlphaFoldDB" id="A0A7K1KMU3"/>
<sequence length="308" mass="34431">MRQYFRIMLGRGSRLASECIEGGFIGANYEVKQDISGRLPDDVRSFNTLCVPIFLESHPGKSKVSASLSCGALWTVCKGARTGDVVLCPDGGGRYVVGEFNGEYEYHPGGNLPHRRPVTWYKERIDREDMSQALKNSCGIIGTVCNITKFKEEIDRLLETSPAAQYGVKNEIVEDLTCFALERHLEDFLVDNWEQTELGKDYDLVKEDGELVGRQFQTDTGAIDLLAISKDGKTLLVVELKRGRASDAAVGQVLRYMGFVRDELAEEGQQTKGTIIALEDDARIRRALAIVPDVDFYRYQVSFKLLKA</sequence>
<reference evidence="3 4" key="1">
    <citation type="submission" date="2019-11" db="EMBL/GenBank/DDBJ databases">
        <title>Pseudodesulfovibrio alkaliphilus, sp. nov., an alkaliphilic sulfate-reducing bacteria from mud volcano of Taman peninsula, Russia.</title>
        <authorList>
            <person name="Frolova A."/>
            <person name="Merkel A.Y."/>
            <person name="Slobodkin A.I."/>
        </authorList>
    </citation>
    <scope>NUCLEOTIDE SEQUENCE [LARGE SCALE GENOMIC DNA]</scope>
    <source>
        <strain evidence="3 4">F-1</strain>
    </source>
</reference>
<dbReference type="GO" id="GO:0004519">
    <property type="term" value="F:endonuclease activity"/>
    <property type="evidence" value="ECO:0007669"/>
    <property type="project" value="InterPro"/>
</dbReference>
<dbReference type="InterPro" id="IPR002793">
    <property type="entry name" value="Endonuclease_NucS"/>
</dbReference>
<comment type="caution">
    <text evidence="3">The sequence shown here is derived from an EMBL/GenBank/DDBJ whole genome shotgun (WGS) entry which is preliminary data.</text>
</comment>
<evidence type="ECO:0000259" key="2">
    <source>
        <dbReference type="Pfam" id="PF01939"/>
    </source>
</evidence>
<evidence type="ECO:0000256" key="1">
    <source>
        <dbReference type="ARBA" id="ARBA00023125"/>
    </source>
</evidence>
<gene>
    <name evidence="3" type="ORF">GKC30_06855</name>
</gene>
<evidence type="ECO:0000313" key="3">
    <source>
        <dbReference type="EMBL" id="MUM77347.1"/>
    </source>
</evidence>
<dbReference type="InterPro" id="IPR011856">
    <property type="entry name" value="tRNA_endonuc-like_dom_sf"/>
</dbReference>